<dbReference type="AlphaFoldDB" id="A0A0F9NIE7"/>
<evidence type="ECO:0000256" key="1">
    <source>
        <dbReference type="SAM" id="Phobius"/>
    </source>
</evidence>
<accession>A0A0F9NIE7</accession>
<keyword evidence="1" id="KW-0472">Membrane</keyword>
<keyword evidence="1" id="KW-1133">Transmembrane helix</keyword>
<proteinExistence type="predicted"/>
<sequence length="64" mass="6922">VCADGSENGYTIYTYDINPSGRVISEGGGSSIIAIIIFVIVILSSIFIGTFLMLIVVRKRIKNL</sequence>
<evidence type="ECO:0000313" key="2">
    <source>
        <dbReference type="EMBL" id="KKN17699.1"/>
    </source>
</evidence>
<feature type="transmembrane region" description="Helical" evidence="1">
    <location>
        <begin position="32"/>
        <end position="57"/>
    </location>
</feature>
<reference evidence="2" key="1">
    <citation type="journal article" date="2015" name="Nature">
        <title>Complex archaea that bridge the gap between prokaryotes and eukaryotes.</title>
        <authorList>
            <person name="Spang A."/>
            <person name="Saw J.H."/>
            <person name="Jorgensen S.L."/>
            <person name="Zaremba-Niedzwiedzka K."/>
            <person name="Martijn J."/>
            <person name="Lind A.E."/>
            <person name="van Eijk R."/>
            <person name="Schleper C."/>
            <person name="Guy L."/>
            <person name="Ettema T.J."/>
        </authorList>
    </citation>
    <scope>NUCLEOTIDE SEQUENCE</scope>
</reference>
<feature type="non-terminal residue" evidence="2">
    <location>
        <position position="1"/>
    </location>
</feature>
<name>A0A0F9NIE7_9ZZZZ</name>
<keyword evidence="1" id="KW-0812">Transmembrane</keyword>
<comment type="caution">
    <text evidence="2">The sequence shown here is derived from an EMBL/GenBank/DDBJ whole genome shotgun (WGS) entry which is preliminary data.</text>
</comment>
<gene>
    <name evidence="2" type="ORF">LCGC14_0963320</name>
</gene>
<organism evidence="2">
    <name type="scientific">marine sediment metagenome</name>
    <dbReference type="NCBI Taxonomy" id="412755"/>
    <lineage>
        <taxon>unclassified sequences</taxon>
        <taxon>metagenomes</taxon>
        <taxon>ecological metagenomes</taxon>
    </lineage>
</organism>
<dbReference type="EMBL" id="LAZR01003498">
    <property type="protein sequence ID" value="KKN17699.1"/>
    <property type="molecule type" value="Genomic_DNA"/>
</dbReference>
<protein>
    <submittedName>
        <fullName evidence="2">Uncharacterized protein</fullName>
    </submittedName>
</protein>